<evidence type="ECO:0000313" key="2">
    <source>
        <dbReference type="EMBL" id="CAH2041904.1"/>
    </source>
</evidence>
<feature type="compositionally biased region" description="Basic and acidic residues" evidence="1">
    <location>
        <begin position="1"/>
        <end position="10"/>
    </location>
</feature>
<evidence type="ECO:0000313" key="3">
    <source>
        <dbReference type="Proteomes" id="UP000836841"/>
    </source>
</evidence>
<proteinExistence type="predicted"/>
<dbReference type="EMBL" id="CAJVSB020000145">
    <property type="protein sequence ID" value="CAH2041904.1"/>
    <property type="molecule type" value="Genomic_DNA"/>
</dbReference>
<feature type="region of interest" description="Disordered" evidence="1">
    <location>
        <begin position="1"/>
        <end position="37"/>
    </location>
</feature>
<name>A0AAU9RL87_THLAR</name>
<protein>
    <submittedName>
        <fullName evidence="2">Uncharacterized protein</fullName>
    </submittedName>
</protein>
<dbReference type="Proteomes" id="UP000836841">
    <property type="component" value="Unassembled WGS sequence"/>
</dbReference>
<evidence type="ECO:0000256" key="1">
    <source>
        <dbReference type="SAM" id="MobiDB-lite"/>
    </source>
</evidence>
<dbReference type="AlphaFoldDB" id="A0AAU9RL87"/>
<gene>
    <name evidence="2" type="ORF">TAV2_LOCUS4600</name>
</gene>
<organism evidence="2 3">
    <name type="scientific">Thlaspi arvense</name>
    <name type="common">Field penny-cress</name>
    <dbReference type="NCBI Taxonomy" id="13288"/>
    <lineage>
        <taxon>Eukaryota</taxon>
        <taxon>Viridiplantae</taxon>
        <taxon>Streptophyta</taxon>
        <taxon>Embryophyta</taxon>
        <taxon>Tracheophyta</taxon>
        <taxon>Spermatophyta</taxon>
        <taxon>Magnoliopsida</taxon>
        <taxon>eudicotyledons</taxon>
        <taxon>Gunneridae</taxon>
        <taxon>Pentapetalae</taxon>
        <taxon>rosids</taxon>
        <taxon>malvids</taxon>
        <taxon>Brassicales</taxon>
        <taxon>Brassicaceae</taxon>
        <taxon>Thlaspideae</taxon>
        <taxon>Thlaspi</taxon>
    </lineage>
</organism>
<comment type="caution">
    <text evidence="2">The sequence shown here is derived from an EMBL/GenBank/DDBJ whole genome shotgun (WGS) entry which is preliminary data.</text>
</comment>
<reference evidence="2 3" key="1">
    <citation type="submission" date="2022-03" db="EMBL/GenBank/DDBJ databases">
        <authorList>
            <person name="Nunn A."/>
            <person name="Chopra R."/>
            <person name="Nunn A."/>
            <person name="Contreras Garrido A."/>
        </authorList>
    </citation>
    <scope>NUCLEOTIDE SEQUENCE [LARGE SCALE GENOMIC DNA]</scope>
</reference>
<accession>A0AAU9RL87</accession>
<keyword evidence="3" id="KW-1185">Reference proteome</keyword>
<sequence>MDQRDAHDIESDAMAELDMDGSTNSERSSDGAIRAPLLSRSRINTTSQIAIVGANTCAIESLDYEYALT</sequence>